<name>A0A0A9AA34_ARUDO</name>
<reference evidence="1" key="1">
    <citation type="submission" date="2014-09" db="EMBL/GenBank/DDBJ databases">
        <authorList>
            <person name="Magalhaes I.L.F."/>
            <person name="Oliveira U."/>
            <person name="Santos F.R."/>
            <person name="Vidigal T.H.D.A."/>
            <person name="Brescovit A.D."/>
            <person name="Santos A.J."/>
        </authorList>
    </citation>
    <scope>NUCLEOTIDE SEQUENCE</scope>
    <source>
        <tissue evidence="1">Shoot tissue taken approximately 20 cm above the soil surface</tissue>
    </source>
</reference>
<dbReference type="AlphaFoldDB" id="A0A0A9AA34"/>
<proteinExistence type="predicted"/>
<sequence>MPIQASQVPTSSWFYWKANFTNGNCSTHKMGPLIGKIWMVACC</sequence>
<protein>
    <submittedName>
        <fullName evidence="1">Uncharacterized protein</fullName>
    </submittedName>
</protein>
<dbReference type="EMBL" id="GBRH01249376">
    <property type="protein sequence ID" value="JAD48519.1"/>
    <property type="molecule type" value="Transcribed_RNA"/>
</dbReference>
<organism evidence="1">
    <name type="scientific">Arundo donax</name>
    <name type="common">Giant reed</name>
    <name type="synonym">Donax arundinaceus</name>
    <dbReference type="NCBI Taxonomy" id="35708"/>
    <lineage>
        <taxon>Eukaryota</taxon>
        <taxon>Viridiplantae</taxon>
        <taxon>Streptophyta</taxon>
        <taxon>Embryophyta</taxon>
        <taxon>Tracheophyta</taxon>
        <taxon>Spermatophyta</taxon>
        <taxon>Magnoliopsida</taxon>
        <taxon>Liliopsida</taxon>
        <taxon>Poales</taxon>
        <taxon>Poaceae</taxon>
        <taxon>PACMAD clade</taxon>
        <taxon>Arundinoideae</taxon>
        <taxon>Arundineae</taxon>
        <taxon>Arundo</taxon>
    </lineage>
</organism>
<evidence type="ECO:0000313" key="1">
    <source>
        <dbReference type="EMBL" id="JAD48519.1"/>
    </source>
</evidence>
<accession>A0A0A9AA34</accession>
<reference evidence="1" key="2">
    <citation type="journal article" date="2015" name="Data Brief">
        <title>Shoot transcriptome of the giant reed, Arundo donax.</title>
        <authorList>
            <person name="Barrero R.A."/>
            <person name="Guerrero F.D."/>
            <person name="Moolhuijzen P."/>
            <person name="Goolsby J.A."/>
            <person name="Tidwell J."/>
            <person name="Bellgard S.E."/>
            <person name="Bellgard M.I."/>
        </authorList>
    </citation>
    <scope>NUCLEOTIDE SEQUENCE</scope>
    <source>
        <tissue evidence="1">Shoot tissue taken approximately 20 cm above the soil surface</tissue>
    </source>
</reference>